<organism evidence="2 3">
    <name type="scientific">Paraburkholderia fungorum</name>
    <dbReference type="NCBI Taxonomy" id="134537"/>
    <lineage>
        <taxon>Bacteria</taxon>
        <taxon>Pseudomonadati</taxon>
        <taxon>Pseudomonadota</taxon>
        <taxon>Betaproteobacteria</taxon>
        <taxon>Burkholderiales</taxon>
        <taxon>Burkholderiaceae</taxon>
        <taxon>Paraburkholderia</taxon>
    </lineage>
</organism>
<dbReference type="Proteomes" id="UP000183487">
    <property type="component" value="Unassembled WGS sequence"/>
</dbReference>
<evidence type="ECO:0000313" key="3">
    <source>
        <dbReference type="Proteomes" id="UP000183487"/>
    </source>
</evidence>
<dbReference type="Gene3D" id="3.20.20.105">
    <property type="entry name" value="Queuine tRNA-ribosyltransferase-like"/>
    <property type="match status" value="1"/>
</dbReference>
<proteinExistence type="predicted"/>
<dbReference type="GO" id="GO:0006400">
    <property type="term" value="P:tRNA modification"/>
    <property type="evidence" value="ECO:0007669"/>
    <property type="project" value="InterPro"/>
</dbReference>
<dbReference type="AlphaFoldDB" id="A0A1H1JY61"/>
<evidence type="ECO:0000313" key="2">
    <source>
        <dbReference type="EMBL" id="SDR54968.1"/>
    </source>
</evidence>
<dbReference type="SUPFAM" id="SSF51713">
    <property type="entry name" value="tRNA-guanine transglycosylase"/>
    <property type="match status" value="1"/>
</dbReference>
<sequence length="325" mass="36233">MSLESNTDRLPGSQRNAHVDEGLLIRVGIPHSGGKLAFHAFNEGFAGTVSASAFWKPKAGRFRIPETTDLTEIDFALDSAGFTAMRQFQSKGRQAGIAGIYPWTMEQFVELASFAGSAWVAQPDLCCEPELAADQPAIDYRVRATATLLEGMLRVVYTWQDELMRTMSANAVQNLVRIPVPVVQGWSVDDYRRSIDLMLQVWERWAPWIAPPSLIGLGSVCRRHLTDPNHGLYAILEGLEGRLPPGARLHLFGVKGTALERVKMYEWVASVDSMAYDFSARIAARKSGHPNTLAHRSMQMDRWMESAMRRAVPACGDQFRLNFHA</sequence>
<accession>A0A1H1JY61</accession>
<protein>
    <recommendedName>
        <fullName evidence="1">DeoxyPurine in DNA protein A domain-containing protein</fullName>
    </recommendedName>
</protein>
<dbReference type="InterPro" id="IPR036511">
    <property type="entry name" value="TGT-like_sf"/>
</dbReference>
<feature type="domain" description="DeoxyPurine in DNA protein A" evidence="1">
    <location>
        <begin position="70"/>
        <end position="299"/>
    </location>
</feature>
<reference evidence="3" key="1">
    <citation type="submission" date="2016-10" db="EMBL/GenBank/DDBJ databases">
        <authorList>
            <person name="Varghese N."/>
            <person name="Submissions S."/>
        </authorList>
    </citation>
    <scope>NUCLEOTIDE SEQUENCE [LARGE SCALE GENOMIC DNA]</scope>
    <source>
        <strain evidence="3">GAS106B</strain>
    </source>
</reference>
<keyword evidence="3" id="KW-1185">Reference proteome</keyword>
<dbReference type="Pfam" id="PF23859">
    <property type="entry name" value="DpdA"/>
    <property type="match status" value="1"/>
</dbReference>
<evidence type="ECO:0000259" key="1">
    <source>
        <dbReference type="Pfam" id="PF23859"/>
    </source>
</evidence>
<dbReference type="RefSeq" id="WP_074774452.1">
    <property type="nucleotide sequence ID" value="NZ_FNKP01000004.1"/>
</dbReference>
<dbReference type="EMBL" id="FNKP01000004">
    <property type="protein sequence ID" value="SDR54968.1"/>
    <property type="molecule type" value="Genomic_DNA"/>
</dbReference>
<dbReference type="InterPro" id="IPR055645">
    <property type="entry name" value="DpdA"/>
</dbReference>
<gene>
    <name evidence="2" type="ORF">SAMN05443245_7553</name>
</gene>
<name>A0A1H1JY61_9BURK</name>